<evidence type="ECO:0000256" key="11">
    <source>
        <dbReference type="ARBA" id="ARBA00022839"/>
    </source>
</evidence>
<dbReference type="InterPro" id="IPR012309">
    <property type="entry name" value="DNA_ligase_ATP-dep_C"/>
</dbReference>
<keyword evidence="12" id="KW-0067">ATP-binding</keyword>
<evidence type="ECO:0000256" key="12">
    <source>
        <dbReference type="ARBA" id="ARBA00022840"/>
    </source>
</evidence>
<dbReference type="NCBIfam" id="NF004628">
    <property type="entry name" value="PRK05972.1"/>
    <property type="match status" value="1"/>
</dbReference>
<feature type="domain" description="ATP-dependent DNA ligase family profile" evidence="22">
    <location>
        <begin position="314"/>
        <end position="433"/>
    </location>
</feature>
<dbReference type="NCBIfam" id="TIGR02778">
    <property type="entry name" value="ligD_pol"/>
    <property type="match status" value="1"/>
</dbReference>
<evidence type="ECO:0000256" key="6">
    <source>
        <dbReference type="ARBA" id="ARBA00022722"/>
    </source>
</evidence>
<evidence type="ECO:0000256" key="4">
    <source>
        <dbReference type="ARBA" id="ARBA00022679"/>
    </source>
</evidence>
<keyword evidence="11" id="KW-0269">Exonuclease</keyword>
<keyword evidence="7" id="KW-0479">Metal-binding</keyword>
<evidence type="ECO:0000256" key="20">
    <source>
        <dbReference type="ARBA" id="ARBA00034003"/>
    </source>
</evidence>
<evidence type="ECO:0000313" key="24">
    <source>
        <dbReference type="Proteomes" id="UP001595886"/>
    </source>
</evidence>
<keyword evidence="5" id="KW-0548">Nucleotidyltransferase</keyword>
<dbReference type="PANTHER" id="PTHR42705">
    <property type="entry name" value="BIFUNCTIONAL NON-HOMOLOGOUS END JOINING PROTEIN LIGD"/>
    <property type="match status" value="1"/>
</dbReference>
<dbReference type="Gene3D" id="2.40.50.140">
    <property type="entry name" value="Nucleic acid-binding proteins"/>
    <property type="match status" value="1"/>
</dbReference>
<keyword evidence="10" id="KW-0378">Hydrolase</keyword>
<dbReference type="CDD" id="cd04862">
    <property type="entry name" value="PaeLigD_Pol_like"/>
    <property type="match status" value="1"/>
</dbReference>
<dbReference type="Gene3D" id="3.30.470.30">
    <property type="entry name" value="DNA ligase/mRNA capping enzyme"/>
    <property type="match status" value="1"/>
</dbReference>
<dbReference type="Pfam" id="PF01068">
    <property type="entry name" value="DNA_ligase_A_M"/>
    <property type="match status" value="1"/>
</dbReference>
<dbReference type="InterPro" id="IPR052171">
    <property type="entry name" value="NHEJ_LigD"/>
</dbReference>
<keyword evidence="8" id="KW-0547">Nucleotide-binding</keyword>
<evidence type="ECO:0000256" key="17">
    <source>
        <dbReference type="ARBA" id="ARBA00023211"/>
    </source>
</evidence>
<dbReference type="CDD" id="cd07971">
    <property type="entry name" value="OBF_DNA_ligase_LigD"/>
    <property type="match status" value="1"/>
</dbReference>
<evidence type="ECO:0000256" key="14">
    <source>
        <dbReference type="ARBA" id="ARBA00023125"/>
    </source>
</evidence>
<evidence type="ECO:0000256" key="5">
    <source>
        <dbReference type="ARBA" id="ARBA00022695"/>
    </source>
</evidence>
<dbReference type="NCBIfam" id="TIGR02779">
    <property type="entry name" value="NHEJ_ligase_lig"/>
    <property type="match status" value="1"/>
</dbReference>
<dbReference type="Pfam" id="PF21686">
    <property type="entry name" value="LigD_Prim-Pol"/>
    <property type="match status" value="1"/>
</dbReference>
<evidence type="ECO:0000256" key="21">
    <source>
        <dbReference type="SAM" id="MobiDB-lite"/>
    </source>
</evidence>
<dbReference type="Pfam" id="PF13298">
    <property type="entry name" value="LigD_N"/>
    <property type="match status" value="1"/>
</dbReference>
<organism evidence="23 24">
    <name type="scientific">Dokdonella ginsengisoli</name>
    <dbReference type="NCBI Taxonomy" id="363846"/>
    <lineage>
        <taxon>Bacteria</taxon>
        <taxon>Pseudomonadati</taxon>
        <taxon>Pseudomonadota</taxon>
        <taxon>Gammaproteobacteria</taxon>
        <taxon>Lysobacterales</taxon>
        <taxon>Rhodanobacteraceae</taxon>
        <taxon>Dokdonella</taxon>
    </lineage>
</organism>
<evidence type="ECO:0000256" key="1">
    <source>
        <dbReference type="ARBA" id="ARBA00001936"/>
    </source>
</evidence>
<keyword evidence="24" id="KW-1185">Reference proteome</keyword>
<dbReference type="Gene3D" id="3.90.920.10">
    <property type="entry name" value="DNA primase, PRIM domain"/>
    <property type="match status" value="1"/>
</dbReference>
<dbReference type="EMBL" id="JBHSHD010000010">
    <property type="protein sequence ID" value="MFC4821267.1"/>
    <property type="molecule type" value="Genomic_DNA"/>
</dbReference>
<evidence type="ECO:0000256" key="7">
    <source>
        <dbReference type="ARBA" id="ARBA00022723"/>
    </source>
</evidence>
<keyword evidence="6" id="KW-0540">Nuclease</keyword>
<reference evidence="24" key="1">
    <citation type="journal article" date="2019" name="Int. J. Syst. Evol. Microbiol.">
        <title>The Global Catalogue of Microorganisms (GCM) 10K type strain sequencing project: providing services to taxonomists for standard genome sequencing and annotation.</title>
        <authorList>
            <consortium name="The Broad Institute Genomics Platform"/>
            <consortium name="The Broad Institute Genome Sequencing Center for Infectious Disease"/>
            <person name="Wu L."/>
            <person name="Ma J."/>
        </authorList>
    </citation>
    <scope>NUCLEOTIDE SEQUENCE [LARGE SCALE GENOMIC DNA]</scope>
    <source>
        <strain evidence="24">CCUG 30340</strain>
    </source>
</reference>
<keyword evidence="18" id="KW-0511">Multifunctional enzyme</keyword>
<dbReference type="EC" id="6.5.1.1" evidence="2"/>
<dbReference type="SUPFAM" id="SSF50249">
    <property type="entry name" value="Nucleic acid-binding proteins"/>
    <property type="match status" value="1"/>
</dbReference>
<dbReference type="InterPro" id="IPR014146">
    <property type="entry name" value="LigD_ligase_dom"/>
</dbReference>
<evidence type="ECO:0000256" key="18">
    <source>
        <dbReference type="ARBA" id="ARBA00023268"/>
    </source>
</evidence>
<comment type="cofactor">
    <cofactor evidence="1">
        <name>Mn(2+)</name>
        <dbReference type="ChEBI" id="CHEBI:29035"/>
    </cofactor>
</comment>
<dbReference type="InterPro" id="IPR014143">
    <property type="entry name" value="NHEJ_ligase_prk"/>
</dbReference>
<feature type="region of interest" description="Disordered" evidence="21">
    <location>
        <begin position="1"/>
        <end position="28"/>
    </location>
</feature>
<keyword evidence="4" id="KW-0808">Transferase</keyword>
<comment type="catalytic activity">
    <reaction evidence="20">
        <text>ATP + (deoxyribonucleotide)n-3'-hydroxyl + 5'-phospho-(deoxyribonucleotide)m = (deoxyribonucleotide)n+m + AMP + diphosphate.</text>
        <dbReference type="EC" id="6.5.1.1"/>
    </reaction>
</comment>
<evidence type="ECO:0000256" key="16">
    <source>
        <dbReference type="ARBA" id="ARBA00023204"/>
    </source>
</evidence>
<dbReference type="SUPFAM" id="SSF56091">
    <property type="entry name" value="DNA ligase/mRNA capping enzyme, catalytic domain"/>
    <property type="match status" value="1"/>
</dbReference>
<sequence>MSLREYVRKRRFDETPEPSGERGAKKGSPAPIFVVQLHHARARHYDFRLEVDGVLKSWAVPKGPSLRAGEKRLAVEVEDHPLSYATFEGDIPEGQYGAGHVDIFDHGRWSAHGEPLPALAKGRLDFTLHGQRLRGDWTLVRTRREGRQQQWLLFKRSDAQARDAESDDLLGKKPKPAASPAAPRTHAAKTPRARSADKATSKKWRAAALALPGARARPLAAGFAPQLCAQAQAPPAGGRWLHESKWDGYRLLADLDGGRVVLRSRNDLDWTGELPEIAAAIQALPVAGARLDGEMIAVDAGGRSDFSALQEARKSGDTAHLRYVLFDLPALEGVDLTQAPLLQRKQLLEKLLKTSRDPALGLSSHLVGNGAAVFQEARRHGLEGIVSKRVDAPYVQGRASTWIKIKHADTDEFAVVGYTAPNGSRTGFGSLLLARPEAGVLRYVGRVGSGFDDALLKTLAARMGELRRPSPTVALPSHVPFRSASVRWVEPRLVVEVEFRGWAKEGLLRQASFLRLRDDKSVEDLDMTKNAAKGRAARPAPRQSPVVAATPKKARTVGSVMVTHPERVVYPDAGITKQQVAEYYRAVAGRILPELIGRPLSILRCPDGTGATCFFQKHHADALGAQVRYVRLREKAGGSDRYLYIDDEAGLLELVQMNTIEFHPWGAYADAPDRPDRMIFDLDPAPDVAWPALIEAARDVRAKLREAGLESFVRLTGGKGVHVVAPIRRGPDWAEVKAFCEAFADAMVASSPLTYVATASKAKRRGRIFIDWLRNTRGATSVASWSLRARPGAPVAMPLRWEDLSSASSSSMYDLAAAQRRAARLRRDPWQGYDALDQRLPQVG</sequence>
<evidence type="ECO:0000256" key="13">
    <source>
        <dbReference type="ARBA" id="ARBA00022932"/>
    </source>
</evidence>
<keyword evidence="9" id="KW-0227">DNA damage</keyword>
<dbReference type="InterPro" id="IPR033651">
    <property type="entry name" value="PaeLigD_Pol-like"/>
</dbReference>
<evidence type="ECO:0000259" key="22">
    <source>
        <dbReference type="PROSITE" id="PS50160"/>
    </source>
</evidence>
<dbReference type="RefSeq" id="WP_380021552.1">
    <property type="nucleotide sequence ID" value="NZ_JBHSHD010000010.1"/>
</dbReference>
<dbReference type="PROSITE" id="PS50160">
    <property type="entry name" value="DNA_LIGASE_A3"/>
    <property type="match status" value="1"/>
</dbReference>
<protein>
    <recommendedName>
        <fullName evidence="2">DNA ligase (ATP)</fullName>
        <ecNumber evidence="2">6.5.1.1</ecNumber>
    </recommendedName>
    <alternativeName>
        <fullName evidence="19">NHEJ DNA polymerase</fullName>
    </alternativeName>
</protein>
<evidence type="ECO:0000256" key="19">
    <source>
        <dbReference type="ARBA" id="ARBA00029943"/>
    </source>
</evidence>
<keyword evidence="15" id="KW-0233">DNA recombination</keyword>
<dbReference type="Gene3D" id="3.30.1490.70">
    <property type="match status" value="1"/>
</dbReference>
<evidence type="ECO:0000256" key="10">
    <source>
        <dbReference type="ARBA" id="ARBA00022801"/>
    </source>
</evidence>
<dbReference type="NCBIfam" id="TIGR02776">
    <property type="entry name" value="NHEJ_ligase_prk"/>
    <property type="match status" value="1"/>
</dbReference>
<feature type="compositionally biased region" description="Basic and acidic residues" evidence="21">
    <location>
        <begin position="11"/>
        <end position="24"/>
    </location>
</feature>
<evidence type="ECO:0000256" key="15">
    <source>
        <dbReference type="ARBA" id="ARBA00023172"/>
    </source>
</evidence>
<dbReference type="InterPro" id="IPR012340">
    <property type="entry name" value="NA-bd_OB-fold"/>
</dbReference>
<evidence type="ECO:0000313" key="23">
    <source>
        <dbReference type="EMBL" id="MFC4821267.1"/>
    </source>
</evidence>
<dbReference type="InterPro" id="IPR012310">
    <property type="entry name" value="DNA_ligase_ATP-dep_cent"/>
</dbReference>
<evidence type="ECO:0000256" key="8">
    <source>
        <dbReference type="ARBA" id="ARBA00022741"/>
    </source>
</evidence>
<dbReference type="Pfam" id="PF04679">
    <property type="entry name" value="DNA_ligase_A_C"/>
    <property type="match status" value="1"/>
</dbReference>
<keyword evidence="16" id="KW-0234">DNA repair</keyword>
<keyword evidence="17" id="KW-0464">Manganese</keyword>
<keyword evidence="13" id="KW-0239">DNA-directed DNA polymerase</keyword>
<evidence type="ECO:0000256" key="2">
    <source>
        <dbReference type="ARBA" id="ARBA00012727"/>
    </source>
</evidence>
<dbReference type="InterPro" id="IPR014145">
    <property type="entry name" value="LigD_pol_dom"/>
</dbReference>
<evidence type="ECO:0000256" key="3">
    <source>
        <dbReference type="ARBA" id="ARBA00022598"/>
    </source>
</evidence>
<keyword evidence="3 23" id="KW-0436">Ligase</keyword>
<name>A0ABV9QW16_9GAMM</name>
<dbReference type="Proteomes" id="UP001595886">
    <property type="component" value="Unassembled WGS sequence"/>
</dbReference>
<feature type="region of interest" description="Disordered" evidence="21">
    <location>
        <begin position="163"/>
        <end position="201"/>
    </location>
</feature>
<dbReference type="NCBIfam" id="TIGR02777">
    <property type="entry name" value="LigD_PE_dom"/>
    <property type="match status" value="1"/>
</dbReference>
<gene>
    <name evidence="23" type="primary">ligD</name>
    <name evidence="23" type="ORF">ACFO6Q_13095</name>
</gene>
<dbReference type="GO" id="GO:0003910">
    <property type="term" value="F:DNA ligase (ATP) activity"/>
    <property type="evidence" value="ECO:0007669"/>
    <property type="project" value="UniProtKB-EC"/>
</dbReference>
<proteinExistence type="predicted"/>
<evidence type="ECO:0000256" key="9">
    <source>
        <dbReference type="ARBA" id="ARBA00022763"/>
    </source>
</evidence>
<dbReference type="InterPro" id="IPR014144">
    <property type="entry name" value="LigD_PE_domain"/>
</dbReference>
<feature type="compositionally biased region" description="Low complexity" evidence="21">
    <location>
        <begin position="176"/>
        <end position="185"/>
    </location>
</feature>
<comment type="caution">
    <text evidence="23">The sequence shown here is derived from an EMBL/GenBank/DDBJ whole genome shotgun (WGS) entry which is preliminary data.</text>
</comment>
<dbReference type="PANTHER" id="PTHR42705:SF2">
    <property type="entry name" value="BIFUNCTIONAL NON-HOMOLOGOUS END JOINING PROTEIN LIGD"/>
    <property type="match status" value="1"/>
</dbReference>
<keyword evidence="14" id="KW-0238">DNA-binding</keyword>
<accession>A0ABV9QW16</accession>
<dbReference type="CDD" id="cd07906">
    <property type="entry name" value="Adenylation_DNA_ligase_LigD_LigC"/>
    <property type="match status" value="1"/>
</dbReference>